<proteinExistence type="predicted"/>
<dbReference type="STRING" id="1608994.TU86_01080"/>
<sequence length="133" mass="14614">MFRPDAGFTLIELMIAVTIIGILGAFVYPLYSDYVKRAYRAQIVVLLSEQAQSLERFYTKNGLYSGMQALSVGNEHYNIASSLADHGFVLSAIRKQGFAMATDPCGDFTLTHTGLTSITQAAPNLTPQQCWGR</sequence>
<dbReference type="InterPro" id="IPR031982">
    <property type="entry name" value="PilE-like"/>
</dbReference>
<keyword evidence="1" id="KW-1133">Transmembrane helix</keyword>
<gene>
    <name evidence="2" type="ORF">TU86_01080</name>
</gene>
<dbReference type="OrthoDB" id="5296638at2"/>
<dbReference type="NCBIfam" id="TIGR02532">
    <property type="entry name" value="IV_pilin_GFxxxE"/>
    <property type="match status" value="1"/>
</dbReference>
<feature type="transmembrane region" description="Helical" evidence="1">
    <location>
        <begin position="6"/>
        <end position="31"/>
    </location>
</feature>
<dbReference type="Pfam" id="PF16732">
    <property type="entry name" value="ComP_DUS"/>
    <property type="match status" value="1"/>
</dbReference>
<keyword evidence="1" id="KW-0472">Membrane</keyword>
<comment type="caution">
    <text evidence="2">The sequence shown here is derived from an EMBL/GenBank/DDBJ whole genome shotgun (WGS) entry which is preliminary data.</text>
</comment>
<dbReference type="InterPro" id="IPR012902">
    <property type="entry name" value="N_methyl_site"/>
</dbReference>
<dbReference type="Pfam" id="PF07963">
    <property type="entry name" value="N_methyl"/>
    <property type="match status" value="1"/>
</dbReference>
<organism evidence="2 3">
    <name type="scientific">Pseudomonas weihenstephanensis</name>
    <dbReference type="NCBI Taxonomy" id="1608994"/>
    <lineage>
        <taxon>Bacteria</taxon>
        <taxon>Pseudomonadati</taxon>
        <taxon>Pseudomonadota</taxon>
        <taxon>Gammaproteobacteria</taxon>
        <taxon>Pseudomonadales</taxon>
        <taxon>Pseudomonadaceae</taxon>
        <taxon>Pseudomonas</taxon>
    </lineage>
</organism>
<evidence type="ECO:0000256" key="1">
    <source>
        <dbReference type="SAM" id="Phobius"/>
    </source>
</evidence>
<name>A0A0J6ITE3_9PSED</name>
<protein>
    <submittedName>
        <fullName evidence="2">Pilus assembly protein</fullName>
    </submittedName>
</protein>
<dbReference type="Proteomes" id="UP000036325">
    <property type="component" value="Unassembled WGS sequence"/>
</dbReference>
<dbReference type="AlphaFoldDB" id="A0A0J6ITE3"/>
<evidence type="ECO:0000313" key="3">
    <source>
        <dbReference type="Proteomes" id="UP000036325"/>
    </source>
</evidence>
<dbReference type="Gene3D" id="3.30.700.10">
    <property type="entry name" value="Glycoprotein, Type 4 Pilin"/>
    <property type="match status" value="1"/>
</dbReference>
<keyword evidence="1" id="KW-0812">Transmembrane</keyword>
<dbReference type="GO" id="GO:0043683">
    <property type="term" value="P:type IV pilus assembly"/>
    <property type="evidence" value="ECO:0007669"/>
    <property type="project" value="InterPro"/>
</dbReference>
<dbReference type="SUPFAM" id="SSF54523">
    <property type="entry name" value="Pili subunits"/>
    <property type="match status" value="1"/>
</dbReference>
<dbReference type="EMBL" id="JYLF01000001">
    <property type="protein sequence ID" value="KMN15399.1"/>
    <property type="molecule type" value="Genomic_DNA"/>
</dbReference>
<dbReference type="PATRIC" id="fig|1608994.3.peg.789"/>
<dbReference type="InterPro" id="IPR045584">
    <property type="entry name" value="Pilin-like"/>
</dbReference>
<reference evidence="2 3" key="1">
    <citation type="submission" date="2015-02" db="EMBL/GenBank/DDBJ databases">
        <title>Pseudomonas helleri sp. nov. and Pseudomonas weihenstephanensis sp. nov., isolated from raw cows milk.</title>
        <authorList>
            <person name="von Neubeck M."/>
            <person name="Huptas C."/>
            <person name="Wenning M."/>
            <person name="Scherer S."/>
        </authorList>
    </citation>
    <scope>NUCLEOTIDE SEQUENCE [LARGE SCALE GENOMIC DNA]</scope>
    <source>
        <strain evidence="2 3">DSM 29166</strain>
    </source>
</reference>
<dbReference type="PROSITE" id="PS00409">
    <property type="entry name" value="PROKAR_NTER_METHYL"/>
    <property type="match status" value="1"/>
</dbReference>
<evidence type="ECO:0000313" key="2">
    <source>
        <dbReference type="EMBL" id="KMN15399.1"/>
    </source>
</evidence>
<dbReference type="RefSeq" id="WP_048362467.1">
    <property type="nucleotide sequence ID" value="NZ_JYLF01000001.1"/>
</dbReference>
<accession>A0A0J6ITE3</accession>